<dbReference type="InterPro" id="IPR000620">
    <property type="entry name" value="EamA_dom"/>
</dbReference>
<dbReference type="GO" id="GO:0016020">
    <property type="term" value="C:membrane"/>
    <property type="evidence" value="ECO:0007669"/>
    <property type="project" value="InterPro"/>
</dbReference>
<gene>
    <name evidence="3" type="ORF">DW355_17075</name>
</gene>
<evidence type="ECO:0000259" key="2">
    <source>
        <dbReference type="Pfam" id="PF00892"/>
    </source>
</evidence>
<evidence type="ECO:0000256" key="1">
    <source>
        <dbReference type="SAM" id="Phobius"/>
    </source>
</evidence>
<feature type="transmembrane region" description="Helical" evidence="1">
    <location>
        <begin position="51"/>
        <end position="71"/>
    </location>
</feature>
<evidence type="ECO:0000313" key="3">
    <source>
        <dbReference type="EMBL" id="QBK06197.1"/>
    </source>
</evidence>
<reference evidence="3 4" key="1">
    <citation type="submission" date="2018-07" db="EMBL/GenBank/DDBJ databases">
        <title>Exploring interactions and the metabolic potential of the ultra-small soil bacteria Hylemonella gracilis.</title>
        <authorList>
            <person name="Tyc O."/>
            <person name="Kulkarni P."/>
            <person name="Gawehns F."/>
            <person name="Hundscheid M."/>
            <person name="Zweers H."/>
            <person name="Garbeva P."/>
        </authorList>
    </citation>
    <scope>NUCLEOTIDE SEQUENCE [LARGE SCALE GENOMIC DNA]</scope>
    <source>
        <strain evidence="3 4">NS1</strain>
    </source>
</reference>
<dbReference type="AlphaFoldDB" id="A0A4P6UPY5"/>
<feature type="transmembrane region" description="Helical" evidence="1">
    <location>
        <begin position="16"/>
        <end position="39"/>
    </location>
</feature>
<protein>
    <submittedName>
        <fullName evidence="3">EamA family transporter</fullName>
    </submittedName>
</protein>
<dbReference type="KEGG" id="hgr:DW355_17075"/>
<name>A0A4P6UPY5_9BURK</name>
<organism evidence="3 4">
    <name type="scientific">Hylemonella gracilis</name>
    <dbReference type="NCBI Taxonomy" id="80880"/>
    <lineage>
        <taxon>Bacteria</taxon>
        <taxon>Pseudomonadati</taxon>
        <taxon>Pseudomonadota</taxon>
        <taxon>Betaproteobacteria</taxon>
        <taxon>Burkholderiales</taxon>
        <taxon>Comamonadaceae</taxon>
        <taxon>Hylemonella</taxon>
    </lineage>
</organism>
<dbReference type="EMBL" id="CP031395">
    <property type="protein sequence ID" value="QBK06197.1"/>
    <property type="molecule type" value="Genomic_DNA"/>
</dbReference>
<dbReference type="Proteomes" id="UP000292939">
    <property type="component" value="Chromosome"/>
</dbReference>
<keyword evidence="1" id="KW-0472">Membrane</keyword>
<keyword evidence="1" id="KW-1133">Transmembrane helix</keyword>
<dbReference type="InterPro" id="IPR037185">
    <property type="entry name" value="EmrE-like"/>
</dbReference>
<feature type="transmembrane region" description="Helical" evidence="1">
    <location>
        <begin position="112"/>
        <end position="131"/>
    </location>
</feature>
<dbReference type="SUPFAM" id="SSF103481">
    <property type="entry name" value="Multidrug resistance efflux transporter EmrE"/>
    <property type="match status" value="1"/>
</dbReference>
<feature type="domain" description="EamA" evidence="2">
    <location>
        <begin position="19"/>
        <end position="146"/>
    </location>
</feature>
<keyword evidence="1" id="KW-0812">Transmembrane</keyword>
<accession>A0A4P6UPY5</accession>
<evidence type="ECO:0000313" key="4">
    <source>
        <dbReference type="Proteomes" id="UP000292939"/>
    </source>
</evidence>
<proteinExistence type="predicted"/>
<dbReference type="OrthoDB" id="9001754at2"/>
<dbReference type="Pfam" id="PF00892">
    <property type="entry name" value="EamA"/>
    <property type="match status" value="1"/>
</dbReference>
<feature type="transmembrane region" description="Helical" evidence="1">
    <location>
        <begin position="83"/>
        <end position="106"/>
    </location>
</feature>
<sequence>MVPATSPTTKSDTKRLVAGVAIGLIAASIGALYTVYARWGISRGMGTADLTALRFGAAGLATFPLLARVLWLDARVFMKRWRVWLLMAILAGTPFGLLIFGALQLAPQSHAAVFPFATMRVMGMVLSAWLLGDALTPRRIAGIAIVPAQTRPSGWPLPWPGFCSPSHGQLGGI</sequence>